<dbReference type="PANTHER" id="PTHR11785:SF528">
    <property type="entry name" value="AMINO ACID TRANSPORTER PROTEIN JHI-21"/>
    <property type="match status" value="1"/>
</dbReference>
<dbReference type="PANTHER" id="PTHR11785">
    <property type="entry name" value="AMINO ACID TRANSPORTER"/>
    <property type="match status" value="1"/>
</dbReference>
<feature type="transmembrane region" description="Helical" evidence="5">
    <location>
        <begin position="174"/>
        <end position="195"/>
    </location>
</feature>
<dbReference type="GO" id="GO:0016020">
    <property type="term" value="C:membrane"/>
    <property type="evidence" value="ECO:0007669"/>
    <property type="project" value="UniProtKB-SubCell"/>
</dbReference>
<accession>A0A820TML2</accession>
<keyword evidence="2 5" id="KW-0812">Transmembrane</keyword>
<keyword evidence="4 5" id="KW-0472">Membrane</keyword>
<dbReference type="GO" id="GO:0015179">
    <property type="term" value="F:L-amino acid transmembrane transporter activity"/>
    <property type="evidence" value="ECO:0007669"/>
    <property type="project" value="TreeGrafter"/>
</dbReference>
<evidence type="ECO:0000256" key="5">
    <source>
        <dbReference type="SAM" id="Phobius"/>
    </source>
</evidence>
<dbReference type="Pfam" id="PF13520">
    <property type="entry name" value="AA_permease_2"/>
    <property type="match status" value="1"/>
</dbReference>
<evidence type="ECO:0000256" key="2">
    <source>
        <dbReference type="ARBA" id="ARBA00022692"/>
    </source>
</evidence>
<sequence>MPRSNNDHGANVRTLSQGTTRQPTMGLLDAINLLLACIIGSGIFISARTVLEFSGSYGLSIVVFIGCGILCILGALCYAELGCSYVSSGGDYTYLRVAFGDFPGFLRVWIEVVLSRPMIVVLSVLTASNYLVYWFYPTCPPPDALLKCLSSFLLLIVGFINLASGVWTNRLHQVCNYFKIASLLIIFGAGIYQMVLGKTENFSEPFETSTYNKLPSAFYAGLYPYAGW</sequence>
<evidence type="ECO:0000256" key="1">
    <source>
        <dbReference type="ARBA" id="ARBA00004141"/>
    </source>
</evidence>
<evidence type="ECO:0000313" key="6">
    <source>
        <dbReference type="EMBL" id="CAF4474000.1"/>
    </source>
</evidence>
<dbReference type="AlphaFoldDB" id="A0A820TML2"/>
<dbReference type="Proteomes" id="UP000663873">
    <property type="component" value="Unassembled WGS sequence"/>
</dbReference>
<dbReference type="Gene3D" id="1.20.1740.10">
    <property type="entry name" value="Amino acid/polyamine transporter I"/>
    <property type="match status" value="1"/>
</dbReference>
<proteinExistence type="predicted"/>
<feature type="transmembrane region" description="Helical" evidence="5">
    <location>
        <begin position="117"/>
        <end position="136"/>
    </location>
</feature>
<feature type="transmembrane region" description="Helical" evidence="5">
    <location>
        <begin position="25"/>
        <end position="45"/>
    </location>
</feature>
<feature type="transmembrane region" description="Helical" evidence="5">
    <location>
        <begin position="148"/>
        <end position="167"/>
    </location>
</feature>
<keyword evidence="3 5" id="KW-1133">Transmembrane helix</keyword>
<feature type="transmembrane region" description="Helical" evidence="5">
    <location>
        <begin position="57"/>
        <end position="81"/>
    </location>
</feature>
<comment type="caution">
    <text evidence="6">The sequence shown here is derived from an EMBL/GenBank/DDBJ whole genome shotgun (WGS) entry which is preliminary data.</text>
</comment>
<evidence type="ECO:0000256" key="3">
    <source>
        <dbReference type="ARBA" id="ARBA00022989"/>
    </source>
</evidence>
<evidence type="ECO:0000256" key="4">
    <source>
        <dbReference type="ARBA" id="ARBA00023136"/>
    </source>
</evidence>
<gene>
    <name evidence="6" type="ORF">UJA718_LOCUS24405</name>
</gene>
<dbReference type="InterPro" id="IPR050598">
    <property type="entry name" value="AminoAcid_Transporter"/>
</dbReference>
<dbReference type="EMBL" id="CAJOBP010005620">
    <property type="protein sequence ID" value="CAF4474000.1"/>
    <property type="molecule type" value="Genomic_DNA"/>
</dbReference>
<reference evidence="6" key="1">
    <citation type="submission" date="2021-02" db="EMBL/GenBank/DDBJ databases">
        <authorList>
            <person name="Nowell W R."/>
        </authorList>
    </citation>
    <scope>NUCLEOTIDE SEQUENCE</scope>
</reference>
<comment type="subcellular location">
    <subcellularLocation>
        <location evidence="1">Membrane</location>
        <topology evidence="1">Multi-pass membrane protein</topology>
    </subcellularLocation>
</comment>
<protein>
    <submittedName>
        <fullName evidence="6">Uncharacterized protein</fullName>
    </submittedName>
</protein>
<evidence type="ECO:0000313" key="7">
    <source>
        <dbReference type="Proteomes" id="UP000663873"/>
    </source>
</evidence>
<name>A0A820TML2_9BILA</name>
<dbReference type="InterPro" id="IPR002293">
    <property type="entry name" value="AA/rel_permease1"/>
</dbReference>
<organism evidence="6 7">
    <name type="scientific">Rotaria socialis</name>
    <dbReference type="NCBI Taxonomy" id="392032"/>
    <lineage>
        <taxon>Eukaryota</taxon>
        <taxon>Metazoa</taxon>
        <taxon>Spiralia</taxon>
        <taxon>Gnathifera</taxon>
        <taxon>Rotifera</taxon>
        <taxon>Eurotatoria</taxon>
        <taxon>Bdelloidea</taxon>
        <taxon>Philodinida</taxon>
        <taxon>Philodinidae</taxon>
        <taxon>Rotaria</taxon>
    </lineage>
</organism>
<keyword evidence="7" id="KW-1185">Reference proteome</keyword>